<accession>A0A1V4KZB1</accession>
<sequence length="384" mass="40404">MQSDSKADMQSDSRALIRNTTQDLTEDNESEEQLVAAGTLMGAGEQYGGPNLLASGLLACPDDSLWSLPYQSFFEEECHIIASLLLGDTTAASPSPGQVEGSSLRLDLARLTTSTPLHASPPLHEWAPDSARPAAHSVMDAAQRSTAQRPGGARLTMSQARASPALQFPKVGKRLSDLGTRISQSRGTKLTLAAKSSLQHPSGASQLAQPSAAPKPAPRDTGLKTAGKVVSRRQPSQKFSSRIPLLASRSRLPSLGKVPSHKRICSGSRLIPGKGQERAACARAQRKDSETQTGNGRWESVEPSFSSELVPGLTPGHGDAVAAEQSAGDELSKELERVKGELAKKTAECEAYRQTISSLQAQLRAAGICPIGAAAEESGDLGSD</sequence>
<dbReference type="Proteomes" id="UP000190648">
    <property type="component" value="Unassembled WGS sequence"/>
</dbReference>
<keyword evidence="4" id="KW-1185">Reference proteome</keyword>
<comment type="caution">
    <text evidence="3">The sequence shown here is derived from an EMBL/GenBank/DDBJ whole genome shotgun (WGS) entry which is preliminary data.</text>
</comment>
<evidence type="ECO:0000256" key="1">
    <source>
        <dbReference type="SAM" id="Coils"/>
    </source>
</evidence>
<name>A0A1V4KZB1_PATFA</name>
<gene>
    <name evidence="3" type="ORF">AV530_003754</name>
</gene>
<dbReference type="AlphaFoldDB" id="A0A1V4KZB1"/>
<evidence type="ECO:0000256" key="2">
    <source>
        <dbReference type="SAM" id="MobiDB-lite"/>
    </source>
</evidence>
<feature type="coiled-coil region" evidence="1">
    <location>
        <begin position="328"/>
        <end position="362"/>
    </location>
</feature>
<feature type="region of interest" description="Disordered" evidence="2">
    <location>
        <begin position="144"/>
        <end position="164"/>
    </location>
</feature>
<feature type="region of interest" description="Disordered" evidence="2">
    <location>
        <begin position="195"/>
        <end position="245"/>
    </location>
</feature>
<keyword evidence="1" id="KW-0175">Coiled coil</keyword>
<feature type="compositionally biased region" description="Polar residues" evidence="2">
    <location>
        <begin position="195"/>
        <end position="209"/>
    </location>
</feature>
<feature type="region of interest" description="Disordered" evidence="2">
    <location>
        <begin position="285"/>
        <end position="320"/>
    </location>
</feature>
<protein>
    <submittedName>
        <fullName evidence="3">Uncharacterized protein</fullName>
    </submittedName>
</protein>
<feature type="compositionally biased region" description="Polar residues" evidence="2">
    <location>
        <begin position="12"/>
        <end position="23"/>
    </location>
</feature>
<feature type="compositionally biased region" description="Basic and acidic residues" evidence="2">
    <location>
        <begin position="1"/>
        <end position="11"/>
    </location>
</feature>
<evidence type="ECO:0000313" key="3">
    <source>
        <dbReference type="EMBL" id="OPJ89558.1"/>
    </source>
</evidence>
<dbReference type="OrthoDB" id="9398177at2759"/>
<evidence type="ECO:0000313" key="4">
    <source>
        <dbReference type="Proteomes" id="UP000190648"/>
    </source>
</evidence>
<feature type="region of interest" description="Disordered" evidence="2">
    <location>
        <begin position="1"/>
        <end position="30"/>
    </location>
</feature>
<dbReference type="EMBL" id="LSYS01001150">
    <property type="protein sequence ID" value="OPJ89558.1"/>
    <property type="molecule type" value="Genomic_DNA"/>
</dbReference>
<dbReference type="EMBL" id="LSYS01001150">
    <property type="protein sequence ID" value="OPJ89560.1"/>
    <property type="molecule type" value="Genomic_DNA"/>
</dbReference>
<reference evidence="3 4" key="1">
    <citation type="submission" date="2016-02" db="EMBL/GenBank/DDBJ databases">
        <title>Band-tailed pigeon sequencing and assembly.</title>
        <authorList>
            <person name="Soares A.E."/>
            <person name="Novak B.J."/>
            <person name="Rice E.S."/>
            <person name="O'Connell B."/>
            <person name="Chang D."/>
            <person name="Weber S."/>
            <person name="Shapiro B."/>
        </authorList>
    </citation>
    <scope>NUCLEOTIDE SEQUENCE [LARGE SCALE GENOMIC DNA]</scope>
    <source>
        <strain evidence="3">BTP2013</strain>
        <tissue evidence="3">Blood</tissue>
    </source>
</reference>
<proteinExistence type="predicted"/>
<organism evidence="3 4">
    <name type="scientific">Patagioenas fasciata monilis</name>
    <dbReference type="NCBI Taxonomy" id="372326"/>
    <lineage>
        <taxon>Eukaryota</taxon>
        <taxon>Metazoa</taxon>
        <taxon>Chordata</taxon>
        <taxon>Craniata</taxon>
        <taxon>Vertebrata</taxon>
        <taxon>Euteleostomi</taxon>
        <taxon>Archelosauria</taxon>
        <taxon>Archosauria</taxon>
        <taxon>Dinosauria</taxon>
        <taxon>Saurischia</taxon>
        <taxon>Theropoda</taxon>
        <taxon>Coelurosauria</taxon>
        <taxon>Aves</taxon>
        <taxon>Neognathae</taxon>
        <taxon>Neoaves</taxon>
        <taxon>Columbimorphae</taxon>
        <taxon>Columbiformes</taxon>
        <taxon>Columbidae</taxon>
        <taxon>Patagioenas</taxon>
    </lineage>
</organism>